<accession>A0A147B9Q1</accession>
<dbReference type="EMBL" id="GEIB01000386">
    <property type="protein sequence ID" value="JAR87473.1"/>
    <property type="molecule type" value="Transcribed_RNA"/>
</dbReference>
<protein>
    <submittedName>
        <fullName evidence="1">Uncharacterized protein</fullName>
    </submittedName>
</protein>
<dbReference type="AlphaFoldDB" id="A0A147B9Q1"/>
<sequence>AMLSSLTVPHHLKESLQHLHLNKRGHLPELVTAAPVGDCVHDRYSFSHIYFDAVCTSCVQNSLLIFGTVRLFFGTNINDARYLHLQVCKSVLRRTYLRSRIQEYIGQKNYVTDGSFLVPCFHAFYTCISLFCGLLPVLWRAGPSLRILRWNV</sequence>
<name>A0A147B9Q1_9ACAR</name>
<proteinExistence type="predicted"/>
<reference evidence="1" key="1">
    <citation type="submission" date="2016-03" db="EMBL/GenBank/DDBJ databases">
        <title>Gut transcriptome analysis on engorged females of Ornithodoros mimon (Acari: Argasidae) and phylogenetic inferences of soft ticks.</title>
        <authorList>
            <person name="Landulfo G.A."/>
            <person name="Giovanni D."/>
            <person name="Carvalho E."/>
            <person name="Junqueira-de-Azevedo I."/>
            <person name="Patane J."/>
            <person name="Mendoca R."/>
            <person name="Barros-Battesti D."/>
        </authorList>
    </citation>
    <scope>NUCLEOTIDE SEQUENCE</scope>
    <source>
        <strain evidence="1">Females</strain>
        <tissue evidence="1">Gut</tissue>
    </source>
</reference>
<feature type="non-terminal residue" evidence="1">
    <location>
        <position position="1"/>
    </location>
</feature>
<organism evidence="1">
    <name type="scientific">Alectorobius mimon</name>
    <dbReference type="NCBI Taxonomy" id="360319"/>
    <lineage>
        <taxon>Eukaryota</taxon>
        <taxon>Metazoa</taxon>
        <taxon>Ecdysozoa</taxon>
        <taxon>Arthropoda</taxon>
        <taxon>Chelicerata</taxon>
        <taxon>Arachnida</taxon>
        <taxon>Acari</taxon>
        <taxon>Parasitiformes</taxon>
        <taxon>Ixodida</taxon>
        <taxon>Ixodoidea</taxon>
        <taxon>Argasidae</taxon>
        <taxon>Ornithodorinae</taxon>
        <taxon>Alectorobius</taxon>
    </lineage>
</organism>
<evidence type="ECO:0000313" key="1">
    <source>
        <dbReference type="EMBL" id="JAR87473.1"/>
    </source>
</evidence>